<name>A0ABN4NZ47_STRAM</name>
<evidence type="ECO:0000313" key="2">
    <source>
        <dbReference type="Proteomes" id="UP000076720"/>
    </source>
</evidence>
<reference evidence="1 2" key="2">
    <citation type="journal article" date="2016" name="Genome Announc.">
        <title>Complete Genome Sequence of Streptomyces ambofaciens DSM 40697, a Paradigm for Genome Plasticity Studies.</title>
        <authorList>
            <person name="Thibessard A."/>
            <person name="Leblond P."/>
        </authorList>
    </citation>
    <scope>NUCLEOTIDE SEQUENCE [LARGE SCALE GENOMIC DNA]</scope>
    <source>
        <strain evidence="1 2">DSM 40697</strain>
    </source>
</reference>
<sequence>MGGSWWWVRARSAREVLETFAWVEVITDPEVVARFEDDELDEVDIDAPVMPPGLDDLRAERDPQRGRVGFGALADRDILYLRRPCDDEDDEPVVSLMEIGPDGRRVRQVELAEGGTALRSGPDDWPFNPPVVDLFDPALAGQEISQHEFEEQWARARQVGPHM</sequence>
<accession>A0ABN4NZ47</accession>
<organism evidence="1 2">
    <name type="scientific">Streptomyces ambofaciens</name>
    <dbReference type="NCBI Taxonomy" id="1889"/>
    <lineage>
        <taxon>Bacteria</taxon>
        <taxon>Bacillati</taxon>
        <taxon>Actinomycetota</taxon>
        <taxon>Actinomycetes</taxon>
        <taxon>Kitasatosporales</taxon>
        <taxon>Streptomycetaceae</taxon>
        <taxon>Streptomyces</taxon>
    </lineage>
</organism>
<proteinExistence type="predicted"/>
<dbReference type="EMBL" id="CP012949">
    <property type="protein sequence ID" value="ANB04259.1"/>
    <property type="molecule type" value="Genomic_DNA"/>
</dbReference>
<evidence type="ECO:0000313" key="1">
    <source>
        <dbReference type="EMBL" id="ANB04259.1"/>
    </source>
</evidence>
<keyword evidence="2" id="KW-1185">Reference proteome</keyword>
<reference evidence="2" key="1">
    <citation type="submission" date="2015-10" db="EMBL/GenBank/DDBJ databases">
        <title>Complete genome sequence of Streptomyces ambofaciens DSM 40697.</title>
        <authorList>
            <person name="Thibessard A."/>
            <person name="Leblond P."/>
        </authorList>
    </citation>
    <scope>NUCLEOTIDE SEQUENCE [LARGE SCALE GENOMIC DNA]</scope>
    <source>
        <strain evidence="2">DSM 40697</strain>
    </source>
</reference>
<protein>
    <submittedName>
        <fullName evidence="1">Uncharacterized protein</fullName>
    </submittedName>
</protein>
<dbReference type="Proteomes" id="UP000076720">
    <property type="component" value="Chromosome"/>
</dbReference>
<gene>
    <name evidence="1" type="ORF">SAM40697_0296</name>
</gene>